<dbReference type="STRING" id="861298.SAMN04488136_10967"/>
<organism evidence="3 4">
    <name type="scientific">Vibrio xiamenensis</name>
    <dbReference type="NCBI Taxonomy" id="861298"/>
    <lineage>
        <taxon>Bacteria</taxon>
        <taxon>Pseudomonadati</taxon>
        <taxon>Pseudomonadota</taxon>
        <taxon>Gammaproteobacteria</taxon>
        <taxon>Vibrionales</taxon>
        <taxon>Vibrionaceae</taxon>
        <taxon>Vibrio</taxon>
    </lineage>
</organism>
<keyword evidence="4" id="KW-1185">Reference proteome</keyword>
<accession>A0A1G8A0A5</accession>
<dbReference type="OrthoDB" id="6306965at2"/>
<dbReference type="EMBL" id="FNDD01000009">
    <property type="protein sequence ID" value="SDH14331.1"/>
    <property type="molecule type" value="Genomic_DNA"/>
</dbReference>
<feature type="signal peptide" evidence="1">
    <location>
        <begin position="1"/>
        <end position="22"/>
    </location>
</feature>
<evidence type="ECO:0000313" key="4">
    <source>
        <dbReference type="Proteomes" id="UP000198854"/>
    </source>
</evidence>
<evidence type="ECO:0000256" key="1">
    <source>
        <dbReference type="SAM" id="SignalP"/>
    </source>
</evidence>
<feature type="domain" description="DUF3859" evidence="2">
    <location>
        <begin position="72"/>
        <end position="170"/>
    </location>
</feature>
<dbReference type="SUPFAM" id="SSF81901">
    <property type="entry name" value="HCP-like"/>
    <property type="match status" value="1"/>
</dbReference>
<dbReference type="Gene3D" id="1.25.40.10">
    <property type="entry name" value="Tetratricopeptide repeat domain"/>
    <property type="match status" value="1"/>
</dbReference>
<dbReference type="PROSITE" id="PS51257">
    <property type="entry name" value="PROKAR_LIPOPROTEIN"/>
    <property type="match status" value="1"/>
</dbReference>
<dbReference type="RefSeq" id="WP_093272697.1">
    <property type="nucleotide sequence ID" value="NZ_FNDD01000009.1"/>
</dbReference>
<evidence type="ECO:0000313" key="3">
    <source>
        <dbReference type="EMBL" id="SDH14331.1"/>
    </source>
</evidence>
<proteinExistence type="predicted"/>
<name>A0A1G8A0A5_9VIBR</name>
<dbReference type="Proteomes" id="UP000198854">
    <property type="component" value="Unassembled WGS sequence"/>
</dbReference>
<dbReference type="Pfam" id="PF12975">
    <property type="entry name" value="DUF3859"/>
    <property type="match status" value="1"/>
</dbReference>
<sequence>MKNIKISAITMLTLAMMLGGCAASSSTITADNEHSAPTANVSATTKIKQSGAATPTYKNKLLVGYNFQKGFAVPAKIGNFFGFSFSATQHLAMTNGVTTSEVYKTLPIVIEVNHPEINGSISSHWNDTLYFGRDNYAMWQFESDAELVTGKWTIAVKLNGETIAEKNFFVQVPPKMPAKITQVCHAQIELFPKQIQQAHSQCCDGGDGTACYTFAWRGLEHIKDTEGAQLYYAKGCELGDISSCRTAAKMATNEQQKLEFFNKACDLKDIESCIDAGRDL</sequence>
<feature type="chain" id="PRO_5011609167" description="DUF3859 domain-containing protein" evidence="1">
    <location>
        <begin position="23"/>
        <end position="280"/>
    </location>
</feature>
<gene>
    <name evidence="3" type="ORF">SAMN04488136_10967</name>
</gene>
<evidence type="ECO:0000259" key="2">
    <source>
        <dbReference type="Pfam" id="PF12975"/>
    </source>
</evidence>
<protein>
    <recommendedName>
        <fullName evidence="2">DUF3859 domain-containing protein</fullName>
    </recommendedName>
</protein>
<dbReference type="InterPro" id="IPR011990">
    <property type="entry name" value="TPR-like_helical_dom_sf"/>
</dbReference>
<dbReference type="InterPro" id="IPR024331">
    <property type="entry name" value="DUF3859"/>
</dbReference>
<dbReference type="Gene3D" id="2.60.40.2390">
    <property type="match status" value="1"/>
</dbReference>
<dbReference type="AlphaFoldDB" id="A0A1G8A0A5"/>
<keyword evidence="1" id="KW-0732">Signal</keyword>
<reference evidence="3 4" key="1">
    <citation type="submission" date="2016-10" db="EMBL/GenBank/DDBJ databases">
        <authorList>
            <person name="de Groot N.N."/>
        </authorList>
    </citation>
    <scope>NUCLEOTIDE SEQUENCE [LARGE SCALE GENOMIC DNA]</scope>
    <source>
        <strain evidence="3 4">CGMCC 1.10228</strain>
    </source>
</reference>